<accession>A0ABV8XTS4</accession>
<dbReference type="Proteomes" id="UP001595998">
    <property type="component" value="Unassembled WGS sequence"/>
</dbReference>
<reference evidence="2" key="1">
    <citation type="journal article" date="2019" name="Int. J. Syst. Evol. Microbiol.">
        <title>The Global Catalogue of Microorganisms (GCM) 10K type strain sequencing project: providing services to taxonomists for standard genome sequencing and annotation.</title>
        <authorList>
            <consortium name="The Broad Institute Genomics Platform"/>
            <consortium name="The Broad Institute Genome Sequencing Center for Infectious Disease"/>
            <person name="Wu L."/>
            <person name="Ma J."/>
        </authorList>
    </citation>
    <scope>NUCLEOTIDE SEQUENCE [LARGE SCALE GENOMIC DNA]</scope>
    <source>
        <strain evidence="2">CCUG 56029</strain>
    </source>
</reference>
<name>A0ABV8XTS4_9DEIO</name>
<evidence type="ECO:0000313" key="2">
    <source>
        <dbReference type="Proteomes" id="UP001595998"/>
    </source>
</evidence>
<organism evidence="1 2">
    <name type="scientific">Deinococcus navajonensis</name>
    <dbReference type="NCBI Taxonomy" id="309884"/>
    <lineage>
        <taxon>Bacteria</taxon>
        <taxon>Thermotogati</taxon>
        <taxon>Deinococcota</taxon>
        <taxon>Deinococci</taxon>
        <taxon>Deinococcales</taxon>
        <taxon>Deinococcaceae</taxon>
        <taxon>Deinococcus</taxon>
    </lineage>
</organism>
<keyword evidence="2" id="KW-1185">Reference proteome</keyword>
<dbReference type="EMBL" id="JBHSEH010000024">
    <property type="protein sequence ID" value="MFC4427737.1"/>
    <property type="molecule type" value="Genomic_DNA"/>
</dbReference>
<protein>
    <submittedName>
        <fullName evidence="1">Uncharacterized protein</fullName>
    </submittedName>
</protein>
<proteinExistence type="predicted"/>
<dbReference type="RefSeq" id="WP_380041523.1">
    <property type="nucleotide sequence ID" value="NZ_JBHSEH010000024.1"/>
</dbReference>
<gene>
    <name evidence="1" type="ORF">ACFOZ9_16080</name>
</gene>
<evidence type="ECO:0000313" key="1">
    <source>
        <dbReference type="EMBL" id="MFC4427737.1"/>
    </source>
</evidence>
<sequence>MSGSALSELLTYFTPLSALQREEDGAVTLLTPGTNVLGFNATYLPEGHAATELSSTIQAWHAVHGLPLVVATLSPLPEAREVVEVQVGVLAQAGASDPAGRLRSQAAVVVEQISRLHLDDWSTALAQARGTPGWAAPLARHLAGALAFQRDFVLLQAYQQGEAVGALLWQARTQGGAAHLWGGAPPAAGALLRAAAGLAGGPLWVSALPGDELTMTQASRVFFHLLNGRDG</sequence>
<comment type="caution">
    <text evidence="1">The sequence shown here is derived from an EMBL/GenBank/DDBJ whole genome shotgun (WGS) entry which is preliminary data.</text>
</comment>